<dbReference type="RefSeq" id="WP_377728210.1">
    <property type="nucleotide sequence ID" value="NZ_JBHSEW010000023.1"/>
</dbReference>
<dbReference type="Pfam" id="PF19278">
    <property type="entry name" value="Hydant_A_C"/>
    <property type="match status" value="1"/>
</dbReference>
<feature type="domain" description="Hydantoinase/oxoprolinase N-terminal" evidence="2">
    <location>
        <begin position="9"/>
        <end position="184"/>
    </location>
</feature>
<dbReference type="Pfam" id="PF05378">
    <property type="entry name" value="Hydant_A_N"/>
    <property type="match status" value="1"/>
</dbReference>
<proteinExistence type="predicted"/>
<sequence>MEAKINMWRVGVDVGGTFTDLFAWEETSGKQVTAKVLTTRQDRSIAVLQAIEKAGIAIADISYLMHGTTTATNALIERNYPDAAFITTEGFRDTIEIGRQHRKHLYDPYQTKPKPIIKRRFRYTVPERTNVQGQTERPLDIAAAHAVAKRIKATGIQSVGIGFINSYVSARHEEQMRDILLEHCPDIHVVLSAETRPVFREHGRFMTTAVRAACMPVMVKYMDDLEARLTRHQFVGKLLILKSSGGVMAADAARQHPEDMLESGPAGGVAYAGYLTKQSGFERILHTDVGGTSFDVSIVEDGRGLITRDHELEWEVPIVVPMLDIHSVGAGGGSIGWVDPGGSLRVGPQSAGSEPGPVCYGRGGTQPTITDANLLLGRLDPTLSGKMALDVEAAEKAMANLAQRIGLSTLATAEGMIRIGCEYMASAVKKILVSRGRDPRDFVFASFGGAGALHACFVAKSMNIPKVIVPPHAGVASAFGATVMDLRQDLEHFYYTPVQSADLDKINGILSELEARAKAALTAQGFDDDSRIALIRTAQMRYVGQSYEVDTPIPNGVLTADSLPGIEQAFHACHLKEFGVSSEDFAPAFVSFSVAAIGDMEDPPPVAISRIAGADIVKGERDVYFEGVWTRCQVYDGEALGTQDSIHGPAIIEYEHACTVLPPQTHAHVNAMGALVIDIEY</sequence>
<dbReference type="InterPro" id="IPR045079">
    <property type="entry name" value="Oxoprolinase-like"/>
</dbReference>
<evidence type="ECO:0000313" key="5">
    <source>
        <dbReference type="Proteomes" id="UP001595967"/>
    </source>
</evidence>
<evidence type="ECO:0000259" key="1">
    <source>
        <dbReference type="Pfam" id="PF01968"/>
    </source>
</evidence>
<keyword evidence="5" id="KW-1185">Reference proteome</keyword>
<gene>
    <name evidence="4" type="ORF">ACFO3A_15485</name>
</gene>
<accession>A0ABV9H2F8</accession>
<dbReference type="InterPro" id="IPR008040">
    <property type="entry name" value="Hydant_A_N"/>
</dbReference>
<evidence type="ECO:0000259" key="2">
    <source>
        <dbReference type="Pfam" id="PF05378"/>
    </source>
</evidence>
<name>A0ABV9H2F8_9BURK</name>
<reference evidence="5" key="1">
    <citation type="journal article" date="2019" name="Int. J. Syst. Evol. Microbiol.">
        <title>The Global Catalogue of Microorganisms (GCM) 10K type strain sequencing project: providing services to taxonomists for standard genome sequencing and annotation.</title>
        <authorList>
            <consortium name="The Broad Institute Genomics Platform"/>
            <consortium name="The Broad Institute Genome Sequencing Center for Infectious Disease"/>
            <person name="Wu L."/>
            <person name="Ma J."/>
        </authorList>
    </citation>
    <scope>NUCLEOTIDE SEQUENCE [LARGE SCALE GENOMIC DNA]</scope>
    <source>
        <strain evidence="5">JCM 11650</strain>
    </source>
</reference>
<dbReference type="Proteomes" id="UP001595967">
    <property type="component" value="Unassembled WGS sequence"/>
</dbReference>
<feature type="domain" description="Hydantoinase A/oxoprolinase" evidence="1">
    <location>
        <begin position="204"/>
        <end position="489"/>
    </location>
</feature>
<dbReference type="Pfam" id="PF01968">
    <property type="entry name" value="Hydantoinase_A"/>
    <property type="match status" value="1"/>
</dbReference>
<comment type="caution">
    <text evidence="4">The sequence shown here is derived from an EMBL/GenBank/DDBJ whole genome shotgun (WGS) entry which is preliminary data.</text>
</comment>
<evidence type="ECO:0000259" key="3">
    <source>
        <dbReference type="Pfam" id="PF19278"/>
    </source>
</evidence>
<dbReference type="InterPro" id="IPR049517">
    <property type="entry name" value="ACX-like_C"/>
</dbReference>
<dbReference type="EMBL" id="JBHSEW010000023">
    <property type="protein sequence ID" value="MFC4623598.1"/>
    <property type="molecule type" value="Genomic_DNA"/>
</dbReference>
<organism evidence="4 5">
    <name type="scientific">Comamonas nitrativorans</name>
    <dbReference type="NCBI Taxonomy" id="108437"/>
    <lineage>
        <taxon>Bacteria</taxon>
        <taxon>Pseudomonadati</taxon>
        <taxon>Pseudomonadota</taxon>
        <taxon>Betaproteobacteria</taxon>
        <taxon>Burkholderiales</taxon>
        <taxon>Comamonadaceae</taxon>
        <taxon>Comamonas</taxon>
    </lineage>
</organism>
<dbReference type="PANTHER" id="PTHR11365:SF23">
    <property type="entry name" value="HYPOTHETICAL 5-OXOPROLINASE (EUROFUNG)-RELATED"/>
    <property type="match status" value="1"/>
</dbReference>
<dbReference type="InterPro" id="IPR002821">
    <property type="entry name" value="Hydantoinase_A"/>
</dbReference>
<dbReference type="PANTHER" id="PTHR11365">
    <property type="entry name" value="5-OXOPROLINASE RELATED"/>
    <property type="match status" value="1"/>
</dbReference>
<protein>
    <submittedName>
        <fullName evidence="4">Hydantoinase/oxoprolinase family protein</fullName>
    </submittedName>
</protein>
<feature type="domain" description="Acetophenone carboxylase-like C-terminal" evidence="3">
    <location>
        <begin position="504"/>
        <end position="669"/>
    </location>
</feature>
<evidence type="ECO:0000313" key="4">
    <source>
        <dbReference type="EMBL" id="MFC4623598.1"/>
    </source>
</evidence>